<sequence length="620" mass="68044">MAAVSAPSASAAAWRAALDRCVSGRSFGLLDDGTLLLWVDAALAFHPVHAMLSDAPRDEPFVLVARLHPRVAALAKALRSVGGGDEVEAIVSQIVTSLTSSRQPTTTQEPSDDAIISFLHANAVDLVGGALRCFADCEASAREALTAIAMELETLSRQRATKVDGDALMRDVDGVDWLETDFTVVVEHRGGYLARRFEDIVHRGAAAGRIVRIVRRDWSSDGVAQLTLDDALEAFDAELQEELEITGGSSADMASNSLSIDVKAAFRVREDTSRSVLDSKSEAMMALDDHRDNTIDSTLSLALGGGADVPSRQDLDIVEVLWDFLASNAPSTKAVVELAQEFALFLSTARMFPGVHPENDTPLAKVVTLRHQEIQGSSNSDSQSFATIAQDLVSDPLAVVTAVIQAGEWKLKRDVSFWLGQVGFSSQECDEFVRAMPAYKQQLNAQCQHHWRAMDHVLQLCRLSRALQLPIAFVRPLVHDCVAWYASYSTTPNRSDYSLPSLFTELNAFIPEKMRAHLAEPLVWDIRMAFTDDFVHRVRVCQDTFLPCLLAPQDQSLVVDGATLQRLLRDLPESALSRPEIVAFVNDMEAAQRQQNELKTQQLSLPMGLTRFDCMSRTLT</sequence>
<accession>A0AAD5M2G4</accession>
<protein>
    <submittedName>
        <fullName evidence="1">Uncharacterized protein</fullName>
    </submittedName>
</protein>
<keyword evidence="2" id="KW-1185">Reference proteome</keyword>
<dbReference type="Proteomes" id="UP001209570">
    <property type="component" value="Unassembled WGS sequence"/>
</dbReference>
<dbReference type="EMBL" id="JAKCXM010000556">
    <property type="protein sequence ID" value="KAJ0392897.1"/>
    <property type="molecule type" value="Genomic_DNA"/>
</dbReference>
<evidence type="ECO:0000313" key="1">
    <source>
        <dbReference type="EMBL" id="KAJ0392897.1"/>
    </source>
</evidence>
<organism evidence="1 2">
    <name type="scientific">Pythium insidiosum</name>
    <name type="common">Pythiosis disease agent</name>
    <dbReference type="NCBI Taxonomy" id="114742"/>
    <lineage>
        <taxon>Eukaryota</taxon>
        <taxon>Sar</taxon>
        <taxon>Stramenopiles</taxon>
        <taxon>Oomycota</taxon>
        <taxon>Peronosporomycetes</taxon>
        <taxon>Pythiales</taxon>
        <taxon>Pythiaceae</taxon>
        <taxon>Pythium</taxon>
    </lineage>
</organism>
<reference evidence="1" key="1">
    <citation type="submission" date="2021-12" db="EMBL/GenBank/DDBJ databases">
        <title>Prjna785345.</title>
        <authorList>
            <person name="Rujirawat T."/>
            <person name="Krajaejun T."/>
        </authorList>
    </citation>
    <scope>NUCLEOTIDE SEQUENCE</scope>
    <source>
        <strain evidence="1">Pi057C3</strain>
    </source>
</reference>
<gene>
    <name evidence="1" type="ORF">P43SY_001337</name>
</gene>
<proteinExistence type="predicted"/>
<dbReference type="AlphaFoldDB" id="A0AAD5M2G4"/>
<evidence type="ECO:0000313" key="2">
    <source>
        <dbReference type="Proteomes" id="UP001209570"/>
    </source>
</evidence>
<comment type="caution">
    <text evidence="1">The sequence shown here is derived from an EMBL/GenBank/DDBJ whole genome shotgun (WGS) entry which is preliminary data.</text>
</comment>
<name>A0AAD5M2G4_PYTIN</name>